<dbReference type="AlphaFoldDB" id="A0A8J7L9B3"/>
<gene>
    <name evidence="3" type="ORF">I8748_18235</name>
</gene>
<dbReference type="PANTHER" id="PTHR44825:SF1">
    <property type="entry name" value="DNAJ HOMOLOG SUBFAMILY C MEMBER 4"/>
    <property type="match status" value="1"/>
</dbReference>
<dbReference type="Pfam" id="PF00226">
    <property type="entry name" value="DnaJ"/>
    <property type="match status" value="1"/>
</dbReference>
<comment type="caution">
    <text evidence="3">The sequence shown here is derived from an EMBL/GenBank/DDBJ whole genome shotgun (WGS) entry which is preliminary data.</text>
</comment>
<dbReference type="PANTHER" id="PTHR44825">
    <property type="match status" value="1"/>
</dbReference>
<dbReference type="CDD" id="cd06257">
    <property type="entry name" value="DnaJ"/>
    <property type="match status" value="1"/>
</dbReference>
<protein>
    <submittedName>
        <fullName evidence="3">J domain-containing protein</fullName>
    </submittedName>
</protein>
<dbReference type="InterPro" id="IPR052763">
    <property type="entry name" value="DnaJ_C4"/>
</dbReference>
<dbReference type="RefSeq" id="WP_198125949.1">
    <property type="nucleotide sequence ID" value="NZ_JAECZC010000034.1"/>
</dbReference>
<evidence type="ECO:0000313" key="3">
    <source>
        <dbReference type="EMBL" id="MBH8564100.1"/>
    </source>
</evidence>
<dbReference type="PRINTS" id="PR00625">
    <property type="entry name" value="JDOMAIN"/>
</dbReference>
<feature type="compositionally biased region" description="Polar residues" evidence="1">
    <location>
        <begin position="70"/>
        <end position="80"/>
    </location>
</feature>
<sequence>MVDSKQNFNHYDTLKVSPNASQAEIKQAYRRLVKLFHPDSNQDTADNEQIIRINAAYEVLGDSQNRHSYDQQLRNGSNRLNSDRRQQRTASAQKHHQARRQTGKDADEQIEEWLRRVYQPVNRLLCNILYSLEEQMDELAADPFDDELLDQFQEYLKTCREDLKQAQITFRSLPNPPSLARTAAHLYYSLSQVGDGLDELGYFPLNYDERYLHTGQEMFRIATRLHCEAQASVKS</sequence>
<evidence type="ECO:0000259" key="2">
    <source>
        <dbReference type="PROSITE" id="PS50076"/>
    </source>
</evidence>
<dbReference type="Gene3D" id="1.10.287.110">
    <property type="entry name" value="DnaJ domain"/>
    <property type="match status" value="1"/>
</dbReference>
<dbReference type="PROSITE" id="PS50076">
    <property type="entry name" value="DNAJ_2"/>
    <property type="match status" value="1"/>
</dbReference>
<feature type="domain" description="J" evidence="2">
    <location>
        <begin position="9"/>
        <end position="73"/>
    </location>
</feature>
<reference evidence="3 4" key="1">
    <citation type="journal article" date="2021" name="Int. J. Syst. Evol. Microbiol.">
        <title>Amazonocrinis nigriterrae gen. nov., sp. nov., Atlanticothrix silvestris gen. nov., sp. nov. and Dendronalium phyllosphericum gen. nov., sp. nov., nostocacean cyanobacteria from Brazilian environments.</title>
        <authorList>
            <person name="Alvarenga D.O."/>
            <person name="Andreote A.P.D."/>
            <person name="Branco L.H.Z."/>
            <person name="Delbaje E."/>
            <person name="Cruz R.B."/>
            <person name="Varani A.M."/>
            <person name="Fiore M.F."/>
        </authorList>
    </citation>
    <scope>NUCLEOTIDE SEQUENCE [LARGE SCALE GENOMIC DNA]</scope>
    <source>
        <strain evidence="3 4">CENA67</strain>
    </source>
</reference>
<evidence type="ECO:0000313" key="4">
    <source>
        <dbReference type="Proteomes" id="UP000632766"/>
    </source>
</evidence>
<dbReference type="EMBL" id="JAECZC010000034">
    <property type="protein sequence ID" value="MBH8564100.1"/>
    <property type="molecule type" value="Genomic_DNA"/>
</dbReference>
<feature type="region of interest" description="Disordered" evidence="1">
    <location>
        <begin position="64"/>
        <end position="106"/>
    </location>
</feature>
<dbReference type="InterPro" id="IPR001623">
    <property type="entry name" value="DnaJ_domain"/>
</dbReference>
<name>A0A8J7L9B3_9NOST</name>
<evidence type="ECO:0000256" key="1">
    <source>
        <dbReference type="SAM" id="MobiDB-lite"/>
    </source>
</evidence>
<keyword evidence="4" id="KW-1185">Reference proteome</keyword>
<proteinExistence type="predicted"/>
<dbReference type="SMART" id="SM00271">
    <property type="entry name" value="DnaJ"/>
    <property type="match status" value="1"/>
</dbReference>
<organism evidence="3 4">
    <name type="scientific">Amazonocrinis nigriterrae CENA67</name>
    <dbReference type="NCBI Taxonomy" id="2794033"/>
    <lineage>
        <taxon>Bacteria</taxon>
        <taxon>Bacillati</taxon>
        <taxon>Cyanobacteriota</taxon>
        <taxon>Cyanophyceae</taxon>
        <taxon>Nostocales</taxon>
        <taxon>Nostocaceae</taxon>
        <taxon>Amazonocrinis</taxon>
        <taxon>Amazonocrinis nigriterrae</taxon>
    </lineage>
</organism>
<dbReference type="SUPFAM" id="SSF46565">
    <property type="entry name" value="Chaperone J-domain"/>
    <property type="match status" value="1"/>
</dbReference>
<dbReference type="InterPro" id="IPR036869">
    <property type="entry name" value="J_dom_sf"/>
</dbReference>
<accession>A0A8J7L9B3</accession>
<dbReference type="Proteomes" id="UP000632766">
    <property type="component" value="Unassembled WGS sequence"/>
</dbReference>